<evidence type="ECO:0000313" key="3">
    <source>
        <dbReference type="Proteomes" id="UP000887540"/>
    </source>
</evidence>
<dbReference type="Gene3D" id="3.50.4.10">
    <property type="entry name" value="Hepatocyte Growth Factor"/>
    <property type="match status" value="1"/>
</dbReference>
<dbReference type="Proteomes" id="UP000887540">
    <property type="component" value="Unplaced"/>
</dbReference>
<name>A0A914BUZ3_9BILA</name>
<feature type="chain" id="PRO_5037125899" evidence="1">
    <location>
        <begin position="24"/>
        <end position="401"/>
    </location>
</feature>
<dbReference type="Pfam" id="PF26113">
    <property type="entry name" value="GH16_XgeA"/>
    <property type="match status" value="1"/>
</dbReference>
<evidence type="ECO:0000256" key="1">
    <source>
        <dbReference type="SAM" id="SignalP"/>
    </source>
</evidence>
<dbReference type="PANTHER" id="PTHR10963">
    <property type="entry name" value="GLYCOSYL HYDROLASE-RELATED"/>
    <property type="match status" value="1"/>
</dbReference>
<organism evidence="3 4">
    <name type="scientific">Acrobeloides nanus</name>
    <dbReference type="NCBI Taxonomy" id="290746"/>
    <lineage>
        <taxon>Eukaryota</taxon>
        <taxon>Metazoa</taxon>
        <taxon>Ecdysozoa</taxon>
        <taxon>Nematoda</taxon>
        <taxon>Chromadorea</taxon>
        <taxon>Rhabditida</taxon>
        <taxon>Tylenchina</taxon>
        <taxon>Cephalobomorpha</taxon>
        <taxon>Cephaloboidea</taxon>
        <taxon>Cephalobidae</taxon>
        <taxon>Acrobeloides</taxon>
    </lineage>
</organism>
<protein>
    <submittedName>
        <fullName evidence="4">GH16 domain-containing protein</fullName>
    </submittedName>
</protein>
<dbReference type="SUPFAM" id="SSF49899">
    <property type="entry name" value="Concanavalin A-like lectins/glucanases"/>
    <property type="match status" value="1"/>
</dbReference>
<reference evidence="4" key="1">
    <citation type="submission" date="2022-11" db="UniProtKB">
        <authorList>
            <consortium name="WormBaseParasite"/>
        </authorList>
    </citation>
    <scope>IDENTIFICATION</scope>
</reference>
<dbReference type="InterPro" id="IPR000757">
    <property type="entry name" value="Beta-glucanase-like"/>
</dbReference>
<dbReference type="InterPro" id="IPR013320">
    <property type="entry name" value="ConA-like_dom_sf"/>
</dbReference>
<keyword evidence="3" id="KW-1185">Reference proteome</keyword>
<dbReference type="GO" id="GO:0004553">
    <property type="term" value="F:hydrolase activity, hydrolyzing O-glycosyl compounds"/>
    <property type="evidence" value="ECO:0007669"/>
    <property type="project" value="InterPro"/>
</dbReference>
<sequence length="401" mass="44221">MVGQSGLFLLVLALYSNTQWVYSAQTCLKTYQNMTIDGGIFKTISGNLSTCCTSCQQTSGCVAYSWDGVNTCWLQNQTQPLYMHSNRTTVIMSPLPSAAYSLNQTYSAGNFFGTNGKNNFHFITWGLTNVTKNVNQATANSSGLIAYQNGQVYIGVDHTNVVTTGRPTTQLQSLWLYNSGLFILNLAHMPSGNTTWPSWWFQGPNWPNNGEIDVLEGVYGMNYNLISLHTGNNCTVQQNYSTYFNGTWANSGSNKGCSIKAPKGTFQDAFNAAGGGVFALQWDRNNYIRVWNFINPNIPDDIKNNSTNPNPDTWGIPNAYIPLDSNCSPSHFNNLSMTFDIAFCGSWAAQYVSGGEAACENVLKNDPSQFSEAYWLINYVKVFGKPGDSLGTYYPTCQFAC</sequence>
<dbReference type="PANTHER" id="PTHR10963:SF24">
    <property type="entry name" value="GLYCOSIDASE C21B10.07-RELATED"/>
    <property type="match status" value="1"/>
</dbReference>
<dbReference type="WBParaSite" id="ACRNAN_Path_1060.g4060.t1">
    <property type="protein sequence ID" value="ACRNAN_Path_1060.g4060.t1"/>
    <property type="gene ID" value="ACRNAN_Path_1060.g4060"/>
</dbReference>
<keyword evidence="1" id="KW-0732">Signal</keyword>
<dbReference type="PROSITE" id="PS51762">
    <property type="entry name" value="GH16_2"/>
    <property type="match status" value="1"/>
</dbReference>
<feature type="domain" description="GH16" evidence="2">
    <location>
        <begin position="88"/>
        <end position="356"/>
    </location>
</feature>
<feature type="signal peptide" evidence="1">
    <location>
        <begin position="1"/>
        <end position="23"/>
    </location>
</feature>
<dbReference type="Gene3D" id="2.60.120.200">
    <property type="match status" value="1"/>
</dbReference>
<dbReference type="InterPro" id="IPR050546">
    <property type="entry name" value="Glycosyl_Hydrlase_16"/>
</dbReference>
<proteinExistence type="predicted"/>
<evidence type="ECO:0000313" key="4">
    <source>
        <dbReference type="WBParaSite" id="ACRNAN_Path_1060.g4060.t1"/>
    </source>
</evidence>
<evidence type="ECO:0000259" key="2">
    <source>
        <dbReference type="PROSITE" id="PS51762"/>
    </source>
</evidence>
<dbReference type="GO" id="GO:0009251">
    <property type="term" value="P:glucan catabolic process"/>
    <property type="evidence" value="ECO:0007669"/>
    <property type="project" value="TreeGrafter"/>
</dbReference>
<accession>A0A914BUZ3</accession>
<dbReference type="AlphaFoldDB" id="A0A914BUZ3"/>